<dbReference type="InParanoid" id="A0A316VU91"/>
<accession>A0A316VU91</accession>
<dbReference type="OrthoDB" id="2564904at2759"/>
<sequence>MRLANFSVAVPLIVSLVWAQDIGGSGPKPPTVDNPSNLGPWKPPASSQGSPPASYTGMGRTLRVNSATDFCLLMPPDPTTQNLVDAEANAVAYCMQPSNDTRPMPDGFITSAHFRKAAGYVAVMGSFNAAVMNLGTNPADCGGEYDNHGAQGVGNPVGVGLPDGECAHDFQQFMGSCDIPGKSTFVIRVCSGPRSYDLCDNKYDLMGALYTNPGPYEQDGFDNCDVTDDRALYDLGNGSTFRQGDQVTPLADAYPKPPPSSNCSPTASPAPSGATYTWNQAAAKQTPTANANGGSGSSGSSTGSDNGSAGSATGSGTGSGNGNGSSSGAASATSRSHRRTRIYAGASLALFSILVQCL</sequence>
<dbReference type="GeneID" id="37033823"/>
<feature type="signal peptide" evidence="2">
    <location>
        <begin position="1"/>
        <end position="19"/>
    </location>
</feature>
<feature type="compositionally biased region" description="Polar residues" evidence="1">
    <location>
        <begin position="237"/>
        <end position="246"/>
    </location>
</feature>
<dbReference type="PANTHER" id="PTHR40633:SF1">
    <property type="entry name" value="GPI ANCHORED SERINE-THREONINE RICH PROTEIN (AFU_ORTHOLOGUE AFUA_1G03630)"/>
    <property type="match status" value="1"/>
</dbReference>
<gene>
    <name evidence="3" type="ORF">IE81DRAFT_292322</name>
</gene>
<evidence type="ECO:0000313" key="4">
    <source>
        <dbReference type="Proteomes" id="UP000245783"/>
    </source>
</evidence>
<feature type="compositionally biased region" description="Polar residues" evidence="1">
    <location>
        <begin position="261"/>
        <end position="287"/>
    </location>
</feature>
<organism evidence="3 4">
    <name type="scientific">Ceraceosorus guamensis</name>
    <dbReference type="NCBI Taxonomy" id="1522189"/>
    <lineage>
        <taxon>Eukaryota</taxon>
        <taxon>Fungi</taxon>
        <taxon>Dikarya</taxon>
        <taxon>Basidiomycota</taxon>
        <taxon>Ustilaginomycotina</taxon>
        <taxon>Exobasidiomycetes</taxon>
        <taxon>Ceraceosorales</taxon>
        <taxon>Ceraceosoraceae</taxon>
        <taxon>Ceraceosorus</taxon>
    </lineage>
</organism>
<feature type="compositionally biased region" description="Gly residues" evidence="1">
    <location>
        <begin position="313"/>
        <end position="325"/>
    </location>
</feature>
<feature type="compositionally biased region" description="Low complexity" evidence="1">
    <location>
        <begin position="288"/>
        <end position="312"/>
    </location>
</feature>
<proteinExistence type="predicted"/>
<feature type="region of interest" description="Disordered" evidence="1">
    <location>
        <begin position="236"/>
        <end position="336"/>
    </location>
</feature>
<keyword evidence="2" id="KW-0732">Signal</keyword>
<feature type="region of interest" description="Disordered" evidence="1">
    <location>
        <begin position="27"/>
        <end position="59"/>
    </location>
</feature>
<evidence type="ECO:0000313" key="3">
    <source>
        <dbReference type="EMBL" id="PWN41147.1"/>
    </source>
</evidence>
<reference evidence="3 4" key="1">
    <citation type="journal article" date="2018" name="Mol. Biol. Evol.">
        <title>Broad Genomic Sampling Reveals a Smut Pathogenic Ancestry of the Fungal Clade Ustilaginomycotina.</title>
        <authorList>
            <person name="Kijpornyongpan T."/>
            <person name="Mondo S.J."/>
            <person name="Barry K."/>
            <person name="Sandor L."/>
            <person name="Lee J."/>
            <person name="Lipzen A."/>
            <person name="Pangilinan J."/>
            <person name="LaButti K."/>
            <person name="Hainaut M."/>
            <person name="Henrissat B."/>
            <person name="Grigoriev I.V."/>
            <person name="Spatafora J.W."/>
            <person name="Aime M.C."/>
        </authorList>
    </citation>
    <scope>NUCLEOTIDE SEQUENCE [LARGE SCALE GENOMIC DNA]</scope>
    <source>
        <strain evidence="3 4">MCA 4658</strain>
    </source>
</reference>
<dbReference type="AlphaFoldDB" id="A0A316VU91"/>
<protein>
    <submittedName>
        <fullName evidence="3">Uncharacterized protein</fullName>
    </submittedName>
</protein>
<feature type="compositionally biased region" description="Low complexity" evidence="1">
    <location>
        <begin position="44"/>
        <end position="54"/>
    </location>
</feature>
<dbReference type="EMBL" id="KZ819398">
    <property type="protein sequence ID" value="PWN41147.1"/>
    <property type="molecule type" value="Genomic_DNA"/>
</dbReference>
<feature type="chain" id="PRO_5016348130" evidence="2">
    <location>
        <begin position="20"/>
        <end position="358"/>
    </location>
</feature>
<name>A0A316VU91_9BASI</name>
<dbReference type="RefSeq" id="XP_025368307.1">
    <property type="nucleotide sequence ID" value="XM_025511953.1"/>
</dbReference>
<evidence type="ECO:0000256" key="1">
    <source>
        <dbReference type="SAM" id="MobiDB-lite"/>
    </source>
</evidence>
<dbReference type="STRING" id="1522189.A0A316VU91"/>
<keyword evidence="4" id="KW-1185">Reference proteome</keyword>
<dbReference type="Proteomes" id="UP000245783">
    <property type="component" value="Unassembled WGS sequence"/>
</dbReference>
<dbReference type="PANTHER" id="PTHR40633">
    <property type="entry name" value="MATRIX PROTEIN, PUTATIVE (AFU_ORTHOLOGUE AFUA_8G05410)-RELATED"/>
    <property type="match status" value="1"/>
</dbReference>
<evidence type="ECO:0000256" key="2">
    <source>
        <dbReference type="SAM" id="SignalP"/>
    </source>
</evidence>
<dbReference type="InterPro" id="IPR052982">
    <property type="entry name" value="SRP1/TIP1-like"/>
</dbReference>